<reference evidence="1 2" key="1">
    <citation type="journal article" date="2010" name="J. Bacteriol.">
        <title>Genome sequence of a cellulose-producing bacterium, Gluconacetobacter hansenii ATCC 23769.</title>
        <authorList>
            <person name="Iyer P.R."/>
            <person name="Geib S.M."/>
            <person name="Catchmark J."/>
            <person name="Kao T.H."/>
            <person name="Tien M."/>
        </authorList>
    </citation>
    <scope>NUCLEOTIDE SEQUENCE [LARGE SCALE GENOMIC DNA]</scope>
    <source>
        <strain evidence="1 2">ATCC 23769</strain>
    </source>
</reference>
<name>D5QIR1_NOVHA</name>
<organism evidence="1 2">
    <name type="scientific">Novacetimonas hansenii ATCC 23769</name>
    <dbReference type="NCBI Taxonomy" id="714995"/>
    <lineage>
        <taxon>Bacteria</taxon>
        <taxon>Pseudomonadati</taxon>
        <taxon>Pseudomonadota</taxon>
        <taxon>Alphaproteobacteria</taxon>
        <taxon>Acetobacterales</taxon>
        <taxon>Acetobacteraceae</taxon>
        <taxon>Novacetimonas</taxon>
    </lineage>
</organism>
<comment type="caution">
    <text evidence="1">The sequence shown here is derived from an EMBL/GenBank/DDBJ whole genome shotgun (WGS) entry which is preliminary data.</text>
</comment>
<sequence length="75" mass="8706">MATSGKVMQELTIPCAHYYINNSINSTMRVNKIFDGYFLYFQESQRIMAENCRISLREKGRARGIQGRRILVVCN</sequence>
<dbReference type="Proteomes" id="UP000006468">
    <property type="component" value="Chromosome"/>
</dbReference>
<accession>D5QIR1</accession>
<dbReference type="AlphaFoldDB" id="D5QIR1"/>
<proteinExistence type="predicted"/>
<dbReference type="EMBL" id="ADTV01000064">
    <property type="protein sequence ID" value="EFG83056.1"/>
    <property type="molecule type" value="Genomic_DNA"/>
</dbReference>
<protein>
    <submittedName>
        <fullName evidence="1">Uncharacterized protein</fullName>
    </submittedName>
</protein>
<dbReference type="HOGENOM" id="CLU_2666322_0_0_5"/>
<evidence type="ECO:0000313" key="1">
    <source>
        <dbReference type="EMBL" id="EFG83056.1"/>
    </source>
</evidence>
<evidence type="ECO:0000313" key="2">
    <source>
        <dbReference type="Proteomes" id="UP000006468"/>
    </source>
</evidence>
<gene>
    <name evidence="1" type="ORF">GXY_15212</name>
</gene>